<dbReference type="PANTHER" id="PTHR43792">
    <property type="entry name" value="GNAT FAMILY, PUTATIVE (AFU_ORTHOLOGUE AFUA_3G00765)-RELATED-RELATED"/>
    <property type="match status" value="1"/>
</dbReference>
<reference evidence="5 6" key="1">
    <citation type="submission" date="2021-01" db="EMBL/GenBank/DDBJ databases">
        <title>Sequencing the genomes of 1000 actinobacteria strains.</title>
        <authorList>
            <person name="Klenk H.-P."/>
        </authorList>
    </citation>
    <scope>NUCLEOTIDE SEQUENCE [LARGE SCALE GENOMIC DNA]</scope>
    <source>
        <strain evidence="5 6">DSM 18662</strain>
    </source>
</reference>
<feature type="domain" description="N-acetyltransferase" evidence="4">
    <location>
        <begin position="44"/>
        <end position="194"/>
    </location>
</feature>
<dbReference type="Proteomes" id="UP000704762">
    <property type="component" value="Unassembled WGS sequence"/>
</dbReference>
<dbReference type="RefSeq" id="WP_204918593.1">
    <property type="nucleotide sequence ID" value="NZ_BAAAQP010000003.1"/>
</dbReference>
<dbReference type="PROSITE" id="PS51186">
    <property type="entry name" value="GNAT"/>
    <property type="match status" value="2"/>
</dbReference>
<evidence type="ECO:0000256" key="3">
    <source>
        <dbReference type="ARBA" id="ARBA00038502"/>
    </source>
</evidence>
<accession>A0ABS2RM52</accession>
<name>A0ABS2RM52_9ACTN</name>
<dbReference type="InterPro" id="IPR000182">
    <property type="entry name" value="GNAT_dom"/>
</dbReference>
<dbReference type="Pfam" id="PF13302">
    <property type="entry name" value="Acetyltransf_3"/>
    <property type="match status" value="2"/>
</dbReference>
<gene>
    <name evidence="5" type="ORF">JOE57_002598</name>
</gene>
<evidence type="ECO:0000313" key="6">
    <source>
        <dbReference type="Proteomes" id="UP000704762"/>
    </source>
</evidence>
<dbReference type="CDD" id="cd04301">
    <property type="entry name" value="NAT_SF"/>
    <property type="match status" value="1"/>
</dbReference>
<dbReference type="PANTHER" id="PTHR43792:SF8">
    <property type="entry name" value="[RIBOSOMAL PROTEIN US5]-ALANINE N-ACETYLTRANSFERASE"/>
    <property type="match status" value="1"/>
</dbReference>
<keyword evidence="1" id="KW-0808">Transferase</keyword>
<evidence type="ECO:0000313" key="5">
    <source>
        <dbReference type="EMBL" id="MBM7799677.1"/>
    </source>
</evidence>
<sequence length="382" mass="41458">MISAPPATSFPGCVPSLVDPATGVVLRAHTEQDLSAIVEQCNDPQVRRWTTVPLPAGGYRLDDARDFAQSVVPQGWEEHTCSTWVVDAERPGPDGSPLRQYCGAVDLRFKGDGSAEVGFALHPGARGRGVMSSAVRLVVDYGLTVERLTAIRWLAERGNWPSRRVAAAVGFSFDGSVRRLLPHRGELKDAWVATIVAGDPRRPDRRWLQAPTLSGHQVRLRDWRHGDAARVAEACADHRTRHWLVSLPQPYSESDAHDWIELTREAAAAGHAFNWCIADPADDRCLGSVSLEGFGGYARRAEIGYWAHPGARGRGVVTEAVRLVTEFAEESVADSIVIRVADGNTASRHVAEAAGYHYIGALPASEPLGDGTLADLLSFSRP</sequence>
<evidence type="ECO:0000256" key="1">
    <source>
        <dbReference type="ARBA" id="ARBA00022679"/>
    </source>
</evidence>
<evidence type="ECO:0000256" key="2">
    <source>
        <dbReference type="ARBA" id="ARBA00023315"/>
    </source>
</evidence>
<dbReference type="Gene3D" id="3.40.630.30">
    <property type="match status" value="2"/>
</dbReference>
<comment type="similarity">
    <text evidence="3">Belongs to the acetyltransferase family. RimJ subfamily.</text>
</comment>
<dbReference type="InterPro" id="IPR051531">
    <property type="entry name" value="N-acetyltransferase"/>
</dbReference>
<keyword evidence="6" id="KW-1185">Reference proteome</keyword>
<keyword evidence="2" id="KW-0012">Acyltransferase</keyword>
<protein>
    <submittedName>
        <fullName evidence="5">RimJ/RimL family protein N-acetyltransferase</fullName>
    </submittedName>
</protein>
<proteinExistence type="inferred from homology"/>
<dbReference type="InterPro" id="IPR016181">
    <property type="entry name" value="Acyl_CoA_acyltransferase"/>
</dbReference>
<dbReference type="EMBL" id="JAFBCF010000001">
    <property type="protein sequence ID" value="MBM7799677.1"/>
    <property type="molecule type" value="Genomic_DNA"/>
</dbReference>
<comment type="caution">
    <text evidence="5">The sequence shown here is derived from an EMBL/GenBank/DDBJ whole genome shotgun (WGS) entry which is preliminary data.</text>
</comment>
<organism evidence="5 6">
    <name type="scientific">Microlunatus panaciterrae</name>
    <dbReference type="NCBI Taxonomy" id="400768"/>
    <lineage>
        <taxon>Bacteria</taxon>
        <taxon>Bacillati</taxon>
        <taxon>Actinomycetota</taxon>
        <taxon>Actinomycetes</taxon>
        <taxon>Propionibacteriales</taxon>
        <taxon>Propionibacteriaceae</taxon>
        <taxon>Microlunatus</taxon>
    </lineage>
</organism>
<evidence type="ECO:0000259" key="4">
    <source>
        <dbReference type="PROSITE" id="PS51186"/>
    </source>
</evidence>
<feature type="domain" description="N-acetyltransferase" evidence="4">
    <location>
        <begin position="218"/>
        <end position="382"/>
    </location>
</feature>
<dbReference type="SUPFAM" id="SSF55729">
    <property type="entry name" value="Acyl-CoA N-acyltransferases (Nat)"/>
    <property type="match status" value="2"/>
</dbReference>